<evidence type="ECO:0000259" key="6">
    <source>
        <dbReference type="Pfam" id="PF01408"/>
    </source>
</evidence>
<evidence type="ECO:0000256" key="1">
    <source>
        <dbReference type="ARBA" id="ARBA00010928"/>
    </source>
</evidence>
<accession>A0A7S2JP76</accession>
<dbReference type="SUPFAM" id="SSF51735">
    <property type="entry name" value="NAD(P)-binding Rossmann-fold domains"/>
    <property type="match status" value="1"/>
</dbReference>
<dbReference type="Pfam" id="PF01408">
    <property type="entry name" value="GFO_IDH_MocA"/>
    <property type="match status" value="1"/>
</dbReference>
<dbReference type="Gene3D" id="3.40.50.720">
    <property type="entry name" value="NAD(P)-binding Rossmann-like Domain"/>
    <property type="match status" value="1"/>
</dbReference>
<dbReference type="InterPro" id="IPR050984">
    <property type="entry name" value="Gfo/Idh/MocA_domain"/>
</dbReference>
<evidence type="ECO:0000256" key="2">
    <source>
        <dbReference type="ARBA" id="ARBA00023002"/>
    </source>
</evidence>
<evidence type="ECO:0000256" key="4">
    <source>
        <dbReference type="ARBA" id="ARBA00042988"/>
    </source>
</evidence>
<dbReference type="EC" id="1.1.1.179" evidence="3"/>
<evidence type="ECO:0000256" key="5">
    <source>
        <dbReference type="ARBA" id="ARBA00049233"/>
    </source>
</evidence>
<evidence type="ECO:0000313" key="8">
    <source>
        <dbReference type="EMBL" id="CAD9552346.1"/>
    </source>
</evidence>
<comment type="similarity">
    <text evidence="1">Belongs to the Gfo/Idh/MocA family.</text>
</comment>
<feature type="domain" description="GFO/IDH/MocA-like oxidoreductase" evidence="7">
    <location>
        <begin position="130"/>
        <end position="248"/>
    </location>
</feature>
<gene>
    <name evidence="8" type="ORF">BRAN1462_LOCUS19867</name>
</gene>
<dbReference type="PANTHER" id="PTHR22604:SF105">
    <property type="entry name" value="TRANS-1,2-DIHYDROBENZENE-1,2-DIOL DEHYDROGENASE"/>
    <property type="match status" value="1"/>
</dbReference>
<reference evidence="8" key="1">
    <citation type="submission" date="2021-01" db="EMBL/GenBank/DDBJ databases">
        <authorList>
            <person name="Corre E."/>
            <person name="Pelletier E."/>
            <person name="Niang G."/>
            <person name="Scheremetjew M."/>
            <person name="Finn R."/>
            <person name="Kale V."/>
            <person name="Holt S."/>
            <person name="Cochrane G."/>
            <person name="Meng A."/>
            <person name="Brown T."/>
            <person name="Cohen L."/>
        </authorList>
    </citation>
    <scope>NUCLEOTIDE SEQUENCE</scope>
    <source>
        <strain evidence="8">RCC3387</strain>
    </source>
</reference>
<evidence type="ECO:0000256" key="3">
    <source>
        <dbReference type="ARBA" id="ARBA00038984"/>
    </source>
</evidence>
<sequence length="349" mass="37609">MTGTVWGICSAGSISNDFCLALVNNGSNVAAVAASDSGRAKQFATDFGLPRSYGSYEELANDGEVTVVYVGSVHTKHMQDALLFLQAGKHVLVEKPMGVNEGQVQQLVAAAKEKGVFLMEGFWTRCFPVVRRVQDLLDGGSLGRALHVCSDFGFKAPRADLTHRLWSKDLAGGGLLDIGCYVLQWASLALGRDALPEFRAVAAVGETGVDHHASIILQYPAGGTAMCSYSFDCAFHDRTVIKCERGIIWVDEMAHAPTKIRIMTVAADGTTATEDVEVALPRHTRDCGGRTVNFGNSEGFQYEVQEVERCLAEGLKESPQFTLSESALQVRLMDAVRKEIGVAYPADVA</sequence>
<dbReference type="SUPFAM" id="SSF55347">
    <property type="entry name" value="Glyceraldehyde-3-phosphate dehydrogenase-like, C-terminal domain"/>
    <property type="match status" value="1"/>
</dbReference>
<dbReference type="AlphaFoldDB" id="A0A7S2JP76"/>
<dbReference type="InterPro" id="IPR036291">
    <property type="entry name" value="NAD(P)-bd_dom_sf"/>
</dbReference>
<dbReference type="Gene3D" id="3.30.360.10">
    <property type="entry name" value="Dihydrodipicolinate Reductase, domain 2"/>
    <property type="match status" value="1"/>
</dbReference>
<evidence type="ECO:0000259" key="7">
    <source>
        <dbReference type="Pfam" id="PF22725"/>
    </source>
</evidence>
<dbReference type="GO" id="GO:0000166">
    <property type="term" value="F:nucleotide binding"/>
    <property type="evidence" value="ECO:0007669"/>
    <property type="project" value="InterPro"/>
</dbReference>
<dbReference type="GO" id="GO:0047837">
    <property type="term" value="F:D-xylose 1-dehydrogenase (NADP+) activity"/>
    <property type="evidence" value="ECO:0007669"/>
    <property type="project" value="UniProtKB-EC"/>
</dbReference>
<dbReference type="EMBL" id="HBGW01031457">
    <property type="protein sequence ID" value="CAD9552346.1"/>
    <property type="molecule type" value="Transcribed_RNA"/>
</dbReference>
<dbReference type="InterPro" id="IPR000683">
    <property type="entry name" value="Gfo/Idh/MocA-like_OxRdtase_N"/>
</dbReference>
<feature type="domain" description="Gfo/Idh/MocA-like oxidoreductase N-terminal" evidence="6">
    <location>
        <begin position="7"/>
        <end position="122"/>
    </location>
</feature>
<proteinExistence type="inferred from homology"/>
<comment type="catalytic activity">
    <reaction evidence="5">
        <text>D-xylose + NADP(+) = D-xylono-1,5-lactone + NADPH + H(+)</text>
        <dbReference type="Rhea" id="RHEA:22000"/>
        <dbReference type="ChEBI" id="CHEBI:15378"/>
        <dbReference type="ChEBI" id="CHEBI:15867"/>
        <dbReference type="ChEBI" id="CHEBI:53455"/>
        <dbReference type="ChEBI" id="CHEBI:57783"/>
        <dbReference type="ChEBI" id="CHEBI:58349"/>
        <dbReference type="EC" id="1.1.1.179"/>
    </reaction>
</comment>
<protein>
    <recommendedName>
        <fullName evidence="3">D-xylose 1-dehydrogenase (NADP(+), D-xylono-1,5-lactone-forming)</fullName>
        <ecNumber evidence="3">1.1.1.179</ecNumber>
    </recommendedName>
    <alternativeName>
        <fullName evidence="4">D-xylose-NADP dehydrogenase</fullName>
    </alternativeName>
</protein>
<dbReference type="Pfam" id="PF22725">
    <property type="entry name" value="GFO_IDH_MocA_C3"/>
    <property type="match status" value="1"/>
</dbReference>
<dbReference type="PANTHER" id="PTHR22604">
    <property type="entry name" value="OXIDOREDUCTASES"/>
    <property type="match status" value="1"/>
</dbReference>
<name>A0A7S2JP76_9DINO</name>
<organism evidence="8">
    <name type="scientific">Zooxanthella nutricula</name>
    <dbReference type="NCBI Taxonomy" id="1333877"/>
    <lineage>
        <taxon>Eukaryota</taxon>
        <taxon>Sar</taxon>
        <taxon>Alveolata</taxon>
        <taxon>Dinophyceae</taxon>
        <taxon>Peridiniales</taxon>
        <taxon>Peridiniales incertae sedis</taxon>
        <taxon>Zooxanthella</taxon>
    </lineage>
</organism>
<dbReference type="InterPro" id="IPR055170">
    <property type="entry name" value="GFO_IDH_MocA-like_dom"/>
</dbReference>
<keyword evidence="2" id="KW-0560">Oxidoreductase</keyword>